<keyword evidence="2" id="KW-1185">Reference proteome</keyword>
<proteinExistence type="predicted"/>
<evidence type="ECO:0000313" key="1">
    <source>
        <dbReference type="EMBL" id="KAI9904861.1"/>
    </source>
</evidence>
<gene>
    <name evidence="1" type="ORF">N3K66_001390</name>
</gene>
<dbReference type="Proteomes" id="UP001163324">
    <property type="component" value="Chromosome 1"/>
</dbReference>
<sequence>MMTKFMTEVTAKFNPFSASAKPARLFLTHLPPNARSQGMKININTLAKSSTETSSLKIKFKDGKEMDFACDKISIKGVVNECDRHSRTLQKASDLAD</sequence>
<reference evidence="1" key="1">
    <citation type="submission" date="2022-10" db="EMBL/GenBank/DDBJ databases">
        <title>Complete Genome of Trichothecium roseum strain YXFP-22015, a Plant Pathogen Isolated from Citrus.</title>
        <authorList>
            <person name="Wang Y."/>
            <person name="Zhu L."/>
        </authorList>
    </citation>
    <scope>NUCLEOTIDE SEQUENCE</scope>
    <source>
        <strain evidence="1">YXFP-22015</strain>
    </source>
</reference>
<protein>
    <submittedName>
        <fullName evidence="1">Uncharacterized protein</fullName>
    </submittedName>
</protein>
<organism evidence="1 2">
    <name type="scientific">Trichothecium roseum</name>
    <dbReference type="NCBI Taxonomy" id="47278"/>
    <lineage>
        <taxon>Eukaryota</taxon>
        <taxon>Fungi</taxon>
        <taxon>Dikarya</taxon>
        <taxon>Ascomycota</taxon>
        <taxon>Pezizomycotina</taxon>
        <taxon>Sordariomycetes</taxon>
        <taxon>Hypocreomycetidae</taxon>
        <taxon>Hypocreales</taxon>
        <taxon>Hypocreales incertae sedis</taxon>
        <taxon>Trichothecium</taxon>
    </lineage>
</organism>
<accession>A0ACC0VEK8</accession>
<dbReference type="EMBL" id="CM047940">
    <property type="protein sequence ID" value="KAI9904861.1"/>
    <property type="molecule type" value="Genomic_DNA"/>
</dbReference>
<comment type="caution">
    <text evidence="1">The sequence shown here is derived from an EMBL/GenBank/DDBJ whole genome shotgun (WGS) entry which is preliminary data.</text>
</comment>
<name>A0ACC0VEK8_9HYPO</name>
<evidence type="ECO:0000313" key="2">
    <source>
        <dbReference type="Proteomes" id="UP001163324"/>
    </source>
</evidence>